<dbReference type="AlphaFoldDB" id="A0A0A2VQT9"/>
<reference evidence="2 3" key="1">
    <citation type="submission" date="2012-10" db="EMBL/GenBank/DDBJ databases">
        <title>Genome sequencing and analysis of entomopathogenic fungi Beauveria bassiana D1-5.</title>
        <authorList>
            <person name="Li Q."/>
            <person name="Wang L."/>
            <person name="Zhang Z."/>
            <person name="Wang Q."/>
            <person name="Ren J."/>
            <person name="Wang M."/>
            <person name="Xu W."/>
            <person name="Wang J."/>
            <person name="Lu Y."/>
            <person name="Du Q."/>
            <person name="Sun Z."/>
        </authorList>
    </citation>
    <scope>NUCLEOTIDE SEQUENCE [LARGE SCALE GENOMIC DNA]</scope>
    <source>
        <strain evidence="2 3">D1-5</strain>
    </source>
</reference>
<feature type="compositionally biased region" description="Polar residues" evidence="1">
    <location>
        <begin position="506"/>
        <end position="520"/>
    </location>
</feature>
<dbReference type="EMBL" id="ANFO01000556">
    <property type="protein sequence ID" value="KGQ08697.1"/>
    <property type="molecule type" value="Genomic_DNA"/>
</dbReference>
<feature type="region of interest" description="Disordered" evidence="1">
    <location>
        <begin position="246"/>
        <end position="947"/>
    </location>
</feature>
<feature type="compositionally biased region" description="Pro residues" evidence="1">
    <location>
        <begin position="289"/>
        <end position="309"/>
    </location>
</feature>
<proteinExistence type="predicted"/>
<dbReference type="STRING" id="1245745.A0A0A2VQT9"/>
<feature type="region of interest" description="Disordered" evidence="1">
    <location>
        <begin position="166"/>
        <end position="217"/>
    </location>
</feature>
<evidence type="ECO:0000313" key="2">
    <source>
        <dbReference type="EMBL" id="KGQ08697.1"/>
    </source>
</evidence>
<feature type="compositionally biased region" description="Polar residues" evidence="1">
    <location>
        <begin position="386"/>
        <end position="395"/>
    </location>
</feature>
<dbReference type="Proteomes" id="UP000030106">
    <property type="component" value="Unassembled WGS sequence"/>
</dbReference>
<feature type="compositionally biased region" description="Polar residues" evidence="1">
    <location>
        <begin position="37"/>
        <end position="49"/>
    </location>
</feature>
<feature type="compositionally biased region" description="Polar residues" evidence="1">
    <location>
        <begin position="315"/>
        <end position="329"/>
    </location>
</feature>
<name>A0A0A2VQT9_BEABA</name>
<feature type="compositionally biased region" description="Polar residues" evidence="1">
    <location>
        <begin position="663"/>
        <end position="676"/>
    </location>
</feature>
<feature type="compositionally biased region" description="Polar residues" evidence="1">
    <location>
        <begin position="469"/>
        <end position="483"/>
    </location>
</feature>
<feature type="compositionally biased region" description="Polar residues" evidence="1">
    <location>
        <begin position="423"/>
        <end position="446"/>
    </location>
</feature>
<feature type="compositionally biased region" description="Polar residues" evidence="1">
    <location>
        <begin position="851"/>
        <end position="866"/>
    </location>
</feature>
<feature type="compositionally biased region" description="Polar residues" evidence="1">
    <location>
        <begin position="543"/>
        <end position="563"/>
    </location>
</feature>
<feature type="compositionally biased region" description="Basic and acidic residues" evidence="1">
    <location>
        <begin position="175"/>
        <end position="185"/>
    </location>
</feature>
<feature type="compositionally biased region" description="Basic and acidic residues" evidence="1">
    <location>
        <begin position="248"/>
        <end position="257"/>
    </location>
</feature>
<feature type="compositionally biased region" description="Basic and acidic residues" evidence="1">
    <location>
        <begin position="24"/>
        <end position="33"/>
    </location>
</feature>
<accession>A0A0A2VQT9</accession>
<comment type="caution">
    <text evidence="2">The sequence shown here is derived from an EMBL/GenBank/DDBJ whole genome shotgun (WGS) entry which is preliminary data.</text>
</comment>
<dbReference type="OrthoDB" id="10402411at2759"/>
<evidence type="ECO:0000313" key="3">
    <source>
        <dbReference type="Proteomes" id="UP000030106"/>
    </source>
</evidence>
<feature type="compositionally biased region" description="Low complexity" evidence="1">
    <location>
        <begin position="938"/>
        <end position="947"/>
    </location>
</feature>
<feature type="region of interest" description="Disordered" evidence="1">
    <location>
        <begin position="1"/>
        <end position="50"/>
    </location>
</feature>
<sequence>MATNQQSQRHAQHYAHQHMQQASRHRENRDRGVDPSIPTSESDTDQPSVYMSDVRKMAPADKAMESLTTYHVTKLVKKPLTMIERSLNVAKPWEKADIVRRDSLSQDEILERLDEASRKNTKDMRARIAKYPEALRVQVDKATKNREKSERDCRFVWELVQTDDELVPLPPNTEASDHETPDVKYKGSSRRHEAKRKEMTNSAVWSDSSSATGKRRSDRVAVTLYFKRSPAPGQNPVALYKQLRKRVHEAPPRRDTPPKTVPVPQNEAPAYEPVPVADEYTPPVHHGTRPPPPVPHNTRPAPVPQPNPRPVGVSFGSQQLPKVSGSQQDPRLKQAAPSVPPYTDPRAHQPTQAYQPTSIHSDWTAQAAQYAQASRPIPPHTEPRAQPTQTCQHASLHNDLKEQAAQYAQASRSIPPHTDPRAQPTQAYQPASLHSDSTTQDAQYAQASRPIPPYTEPRVQPRQAYQPASLHSDSTTQDAQYAQASRPIPPYTEPRVQPRQAYQPASLHSDSTTQDAQYAQASRPIPPYTEPRVQPRQAYQPASLHSDSTAQDTQYAQASQSGPLHTEPRVQPTQTAQTAQYDPVHGEPSVGPTQSGQRAHHRSEPKPKAQHPRSSQPPPMYTDPRVRPAEVPPPSQSHAAKVQLPQAAQLHHSMKPRHRSEQIYEQTQQSRQQAVPQRTPDVPSRPAVHTAEPAHYQSRGASLNGNPASIHHLWNQAAGERRARRQSPRRTHKVPESGESTASHYDDEEEIFSDSGASMESASQYTFVTASPKPVPARPRSDSTARVRPRNGTSSAGTTRTVRDRWGGSPGDARLPDSELNPNGPGRPHARAPQADTRASRGTEKAAEMHSTYSDMETPDPQSWGNVHSRGDDWRSAQAQGSPEIATDHWEDLIYSDSDEADEPRGPSRQFSWQREPRDRNGGRESAGSGGGGRRSMPRGPAPRGNR</sequence>
<dbReference type="HOGENOM" id="CLU_310555_0_0_1"/>
<protein>
    <submittedName>
        <fullName evidence="2">Uncharacterized protein</fullName>
    </submittedName>
</protein>
<feature type="compositionally biased region" description="Basic and acidic residues" evidence="1">
    <location>
        <begin position="838"/>
        <end position="848"/>
    </location>
</feature>
<organism evidence="2 3">
    <name type="scientific">Beauveria bassiana D1-5</name>
    <dbReference type="NCBI Taxonomy" id="1245745"/>
    <lineage>
        <taxon>Eukaryota</taxon>
        <taxon>Fungi</taxon>
        <taxon>Dikarya</taxon>
        <taxon>Ascomycota</taxon>
        <taxon>Pezizomycotina</taxon>
        <taxon>Sordariomycetes</taxon>
        <taxon>Hypocreomycetidae</taxon>
        <taxon>Hypocreales</taxon>
        <taxon>Cordycipitaceae</taxon>
        <taxon>Beauveria</taxon>
    </lineage>
</organism>
<feature type="compositionally biased region" description="Polar residues" evidence="1">
    <location>
        <begin position="791"/>
        <end position="800"/>
    </location>
</feature>
<gene>
    <name evidence="2" type="ORF">BBAD15_g5966</name>
</gene>
<feature type="compositionally biased region" description="Basic residues" evidence="1">
    <location>
        <begin position="722"/>
        <end position="732"/>
    </location>
</feature>
<feature type="compositionally biased region" description="Polar residues" evidence="1">
    <location>
        <begin position="755"/>
        <end position="769"/>
    </location>
</feature>
<feature type="compositionally biased region" description="Polar residues" evidence="1">
    <location>
        <begin position="571"/>
        <end position="580"/>
    </location>
</feature>
<feature type="compositionally biased region" description="Polar residues" evidence="1">
    <location>
        <begin position="200"/>
        <end position="212"/>
    </location>
</feature>
<feature type="compositionally biased region" description="Polar residues" evidence="1">
    <location>
        <begin position="349"/>
        <end position="372"/>
    </location>
</feature>
<evidence type="ECO:0000256" key="1">
    <source>
        <dbReference type="SAM" id="MobiDB-lite"/>
    </source>
</evidence>